<dbReference type="Pfam" id="PF23743">
    <property type="entry name" value="Beta-prop_BBS7"/>
    <property type="match status" value="1"/>
</dbReference>
<feature type="coiled-coil region" evidence="1">
    <location>
        <begin position="353"/>
        <end position="380"/>
    </location>
</feature>
<dbReference type="InterPro" id="IPR056334">
    <property type="entry name" value="BBS7_GAE_dom"/>
</dbReference>
<evidence type="ECO:0000259" key="2">
    <source>
        <dbReference type="Pfam" id="PF23349"/>
    </source>
</evidence>
<evidence type="ECO:0000313" key="6">
    <source>
        <dbReference type="EMBL" id="CAD8908961.1"/>
    </source>
</evidence>
<dbReference type="GO" id="GO:0060271">
    <property type="term" value="P:cilium assembly"/>
    <property type="evidence" value="ECO:0007669"/>
    <property type="project" value="TreeGrafter"/>
</dbReference>
<dbReference type="InterPro" id="IPR056335">
    <property type="entry name" value="BBS7_hairpin"/>
</dbReference>
<keyword evidence="1" id="KW-0175">Coiled coil</keyword>
<dbReference type="PANTHER" id="PTHR16074">
    <property type="entry name" value="BARDET-BIEDL SYNDROME 7 PROTEIN"/>
    <property type="match status" value="1"/>
</dbReference>
<accession>A0A7S1C5K1</accession>
<feature type="domain" description="BBS7 platform" evidence="4">
    <location>
        <begin position="502"/>
        <end position="603"/>
    </location>
</feature>
<name>A0A7S1C5K1_9STRA</name>
<dbReference type="InterPro" id="IPR056333">
    <property type="entry name" value="BBS7_pf_dom"/>
</dbReference>
<dbReference type="GO" id="GO:0005930">
    <property type="term" value="C:axoneme"/>
    <property type="evidence" value="ECO:0007669"/>
    <property type="project" value="TreeGrafter"/>
</dbReference>
<evidence type="ECO:0000259" key="3">
    <source>
        <dbReference type="Pfam" id="PF23360"/>
    </source>
</evidence>
<dbReference type="GO" id="GO:0034464">
    <property type="term" value="C:BBSome"/>
    <property type="evidence" value="ECO:0007669"/>
    <property type="project" value="TreeGrafter"/>
</dbReference>
<dbReference type="Pfam" id="PF23361">
    <property type="entry name" value="BBS7_pf"/>
    <property type="match status" value="1"/>
</dbReference>
<feature type="domain" description="BBS7 helical hairpin" evidence="2">
    <location>
        <begin position="606"/>
        <end position="719"/>
    </location>
</feature>
<reference evidence="6" key="1">
    <citation type="submission" date="2021-01" db="EMBL/GenBank/DDBJ databases">
        <authorList>
            <person name="Corre E."/>
            <person name="Pelletier E."/>
            <person name="Niang G."/>
            <person name="Scheremetjew M."/>
            <person name="Finn R."/>
            <person name="Kale V."/>
            <person name="Holt S."/>
            <person name="Cochrane G."/>
            <person name="Meng A."/>
            <person name="Brown T."/>
            <person name="Cohen L."/>
        </authorList>
    </citation>
    <scope>NUCLEOTIDE SEQUENCE</scope>
    <source>
        <strain evidence="6">Ms1</strain>
    </source>
</reference>
<dbReference type="Pfam" id="PF23360">
    <property type="entry name" value="BBS7_GAE"/>
    <property type="match status" value="1"/>
</dbReference>
<sequence length="724" mass="80920">MDLTLCRQDLLQAASVSNRATMQLMPPGKKKKQKVCIGDDTGAVSCFEMKKGTAVSVFKTMSTGTEIARLEMGGPLGKKDKVFVSTGQQIRGITKKGKEFFKFNTSLSETITAMVVEDSKIWTGAEYVFNVFDNGRDVEFFMAPDRINDIAIENVTRETEYDAVLGCQDRFLRVVQASTAAQDCAVDAPVTTVHRYVSSPHEFAASGTASFKQILYGGQDGSVGQVLLDSSTARRGWKIALAGEGAGSAITALDSIDFTHDDVKDICVARDDGTVCVYGFDMSPEPALQFKANVGESVRSLVAGQVGNPAFDEMVLCSYSGKVTSFTMEPLEKADEDDSYGRSKNTVQREGRIRVMRKELDELRRKVEKEREKYAKVADEFIPVEQQFKVKEAFTLDADEAAYKLNLEIPMPIDVVALQSQVPVDLLDVDTNDAIVSRTPPDRDNGNALLATYRCQESMNRLTITLRTVEGQFGELQAMVIAKMAPKTAQIVRLQIKPLSLHHRLHGDIDGRPMNRLRLAGAFTLGQMHEWVANCLPDVPSRVMEDEVRMVFRNVFLGTQLSASYKKGEAVFLSDSISTIAILKEVITKAATARKVRVELSFEIKDETIPHFLRLIDPKLSYTLSLARKVELVEALREIKLADAEMTFLAPEYREVLENTEKIQREFKNRPRALEMLYGLVTDLFVDRHKFKGHSVQHKIPQLMALLERYDFDEVVAYFNEPSR</sequence>
<evidence type="ECO:0000259" key="5">
    <source>
        <dbReference type="Pfam" id="PF23743"/>
    </source>
</evidence>
<protein>
    <recommendedName>
        <fullName evidence="7">Bardet-Biedl syndrome 7 protein homolog</fullName>
    </recommendedName>
</protein>
<evidence type="ECO:0000259" key="4">
    <source>
        <dbReference type="Pfam" id="PF23361"/>
    </source>
</evidence>
<dbReference type="GO" id="GO:0016020">
    <property type="term" value="C:membrane"/>
    <property type="evidence" value="ECO:0007669"/>
    <property type="project" value="TreeGrafter"/>
</dbReference>
<gene>
    <name evidence="6" type="ORF">BSP0115_LOCUS2165</name>
</gene>
<proteinExistence type="predicted"/>
<dbReference type="AlphaFoldDB" id="A0A7S1C5K1"/>
<feature type="domain" description="BBS7 GAE" evidence="3">
    <location>
        <begin position="388"/>
        <end position="492"/>
    </location>
</feature>
<evidence type="ECO:0000256" key="1">
    <source>
        <dbReference type="SAM" id="Coils"/>
    </source>
</evidence>
<evidence type="ECO:0008006" key="7">
    <source>
        <dbReference type="Google" id="ProtNLM"/>
    </source>
</evidence>
<organism evidence="6">
    <name type="scientific">Bicosoecida sp. CB-2014</name>
    <dbReference type="NCBI Taxonomy" id="1486930"/>
    <lineage>
        <taxon>Eukaryota</taxon>
        <taxon>Sar</taxon>
        <taxon>Stramenopiles</taxon>
        <taxon>Bigyra</taxon>
        <taxon>Opalozoa</taxon>
        <taxon>Bicosoecida</taxon>
    </lineage>
</organism>
<dbReference type="GO" id="GO:0008104">
    <property type="term" value="P:intracellular protein localization"/>
    <property type="evidence" value="ECO:0007669"/>
    <property type="project" value="TreeGrafter"/>
</dbReference>
<dbReference type="Pfam" id="PF23349">
    <property type="entry name" value="BBS7_hp"/>
    <property type="match status" value="1"/>
</dbReference>
<dbReference type="EMBL" id="HBFS01003121">
    <property type="protein sequence ID" value="CAD8908961.1"/>
    <property type="molecule type" value="Transcribed_RNA"/>
</dbReference>
<dbReference type="PANTHER" id="PTHR16074:SF4">
    <property type="entry name" value="BARDET-BIEDL SYNDROME 7 PROTEIN"/>
    <property type="match status" value="1"/>
</dbReference>
<dbReference type="InterPro" id="IPR056332">
    <property type="entry name" value="Beta-prop_BBS7"/>
</dbReference>
<dbReference type="GO" id="GO:0036064">
    <property type="term" value="C:ciliary basal body"/>
    <property type="evidence" value="ECO:0007669"/>
    <property type="project" value="TreeGrafter"/>
</dbReference>
<feature type="domain" description="BBS7 beta-propeller" evidence="5">
    <location>
        <begin position="22"/>
        <end position="327"/>
    </location>
</feature>